<organism evidence="2 3">
    <name type="scientific">Passalora fulva</name>
    <name type="common">Tomato leaf mold</name>
    <name type="synonym">Cladosporium fulvum</name>
    <dbReference type="NCBI Taxonomy" id="5499"/>
    <lineage>
        <taxon>Eukaryota</taxon>
        <taxon>Fungi</taxon>
        <taxon>Dikarya</taxon>
        <taxon>Ascomycota</taxon>
        <taxon>Pezizomycotina</taxon>
        <taxon>Dothideomycetes</taxon>
        <taxon>Dothideomycetidae</taxon>
        <taxon>Mycosphaerellales</taxon>
        <taxon>Mycosphaerellaceae</taxon>
        <taxon>Fulvia</taxon>
    </lineage>
</organism>
<keyword evidence="2" id="KW-0418">Kinase</keyword>
<dbReference type="PANTHER" id="PTHR22603">
    <property type="entry name" value="CHOLINE/ETHANOALAMINE KINASE"/>
    <property type="match status" value="1"/>
</dbReference>
<dbReference type="EMBL" id="CP090170">
    <property type="protein sequence ID" value="UJO20718.1"/>
    <property type="molecule type" value="Genomic_DNA"/>
</dbReference>
<evidence type="ECO:0000256" key="1">
    <source>
        <dbReference type="ARBA" id="ARBA00038211"/>
    </source>
</evidence>
<dbReference type="GO" id="GO:0004305">
    <property type="term" value="F:ethanolamine kinase activity"/>
    <property type="evidence" value="ECO:0007669"/>
    <property type="project" value="TreeGrafter"/>
</dbReference>
<proteinExistence type="inferred from homology"/>
<gene>
    <name evidence="2" type="ORF">CLAFUR5_10952</name>
</gene>
<reference evidence="2" key="2">
    <citation type="journal article" date="2022" name="Microb. Genom.">
        <title>A chromosome-scale genome assembly of the tomato pathogen Cladosporium fulvum reveals a compartmentalized genome architecture and the presence of a dispensable chromosome.</title>
        <authorList>
            <person name="Zaccaron A.Z."/>
            <person name="Chen L.H."/>
            <person name="Samaras A."/>
            <person name="Stergiopoulos I."/>
        </authorList>
    </citation>
    <scope>NUCLEOTIDE SEQUENCE</scope>
    <source>
        <strain evidence="2">Race5_Kim</strain>
    </source>
</reference>
<dbReference type="GO" id="GO:0005737">
    <property type="term" value="C:cytoplasm"/>
    <property type="evidence" value="ECO:0007669"/>
    <property type="project" value="TreeGrafter"/>
</dbReference>
<dbReference type="SUPFAM" id="SSF56112">
    <property type="entry name" value="Protein kinase-like (PK-like)"/>
    <property type="match status" value="1"/>
</dbReference>
<dbReference type="AlphaFoldDB" id="A0A9Q8PDY8"/>
<name>A0A9Q8PDY8_PASFU</name>
<dbReference type="GO" id="GO:0006646">
    <property type="term" value="P:phosphatidylethanolamine biosynthetic process"/>
    <property type="evidence" value="ECO:0007669"/>
    <property type="project" value="TreeGrafter"/>
</dbReference>
<dbReference type="GeneID" id="71990830"/>
<dbReference type="GO" id="GO:0004103">
    <property type="term" value="F:choline kinase activity"/>
    <property type="evidence" value="ECO:0007669"/>
    <property type="project" value="TreeGrafter"/>
</dbReference>
<dbReference type="Proteomes" id="UP000756132">
    <property type="component" value="Chromosome 8"/>
</dbReference>
<evidence type="ECO:0000313" key="2">
    <source>
        <dbReference type="EMBL" id="UJO20718.1"/>
    </source>
</evidence>
<accession>A0A9Q8PDY8</accession>
<reference evidence="2" key="1">
    <citation type="submission" date="2021-12" db="EMBL/GenBank/DDBJ databases">
        <authorList>
            <person name="Zaccaron A."/>
            <person name="Stergiopoulos I."/>
        </authorList>
    </citation>
    <scope>NUCLEOTIDE SEQUENCE</scope>
    <source>
        <strain evidence="2">Race5_Kim</strain>
    </source>
</reference>
<dbReference type="OrthoDB" id="3649325at2759"/>
<dbReference type="KEGG" id="ffu:CLAFUR5_10952"/>
<dbReference type="Gene3D" id="3.90.1200.10">
    <property type="match status" value="1"/>
</dbReference>
<protein>
    <submittedName>
        <fullName evidence="2">Choline/ethanolamine kinase</fullName>
    </submittedName>
</protein>
<keyword evidence="3" id="KW-1185">Reference proteome</keyword>
<evidence type="ECO:0000313" key="3">
    <source>
        <dbReference type="Proteomes" id="UP000756132"/>
    </source>
</evidence>
<dbReference type="PANTHER" id="PTHR22603:SF93">
    <property type="entry name" value="RE24176P"/>
    <property type="match status" value="1"/>
</dbReference>
<dbReference type="InterPro" id="IPR011009">
    <property type="entry name" value="Kinase-like_dom_sf"/>
</dbReference>
<sequence length="363" mass="41039">MELTASSALELVSSFATEWPPTKLQDVQLRRVTGGLVNTLHLLTRSSKAKHEPTCVLIRHFGLENSLEEPPASSTTLTATEQALVYQEMARKGWGARIYGTFPGGRLEEYIDSRPLTAAESIDPDILRDIARSYARLHSLDVPLRKRSLTRMVGESKALVSKRMSKAALSLAALPSSNGGKLDGILRTYNWHQELDWLALLFERHHCRPSIAIGDSNYLNVLIKNFPDLDCQVMLIDYETATHTYRGIDIGGHFNDRMYNWGHATSELTGYDAHGEEERRSFCESYLAEMRELGQDLTEYDTVERLLLEAEIGMMWQIVFTILMCVVFDEEVEGDELFLEGLVHVAETYGRVKGEFLKRYGGE</sequence>
<dbReference type="Gene3D" id="3.30.200.20">
    <property type="entry name" value="Phosphorylase Kinase, domain 1"/>
    <property type="match status" value="1"/>
</dbReference>
<keyword evidence="2" id="KW-0808">Transferase</keyword>
<comment type="similarity">
    <text evidence="1">Belongs to the choline/ethanolamine kinase family.</text>
</comment>
<dbReference type="Pfam" id="PF01633">
    <property type="entry name" value="Choline_kinase"/>
    <property type="match status" value="1"/>
</dbReference>
<dbReference type="RefSeq" id="XP_047765084.1">
    <property type="nucleotide sequence ID" value="XM_047910100.1"/>
</dbReference>